<reference evidence="2" key="1">
    <citation type="journal article" date="2014" name="Stand. Genomic Sci.">
        <title>Complete genome sequence of Burkholderia phymatum STM815(T), a broad host range and efficient nitrogen-fixing symbiont of Mimosa species.</title>
        <authorList>
            <person name="Moulin L."/>
            <person name="Klonowska A."/>
            <person name="Caroline B."/>
            <person name="Booth K."/>
            <person name="Vriezen J.A."/>
            <person name="Melkonian R."/>
            <person name="James E.K."/>
            <person name="Young J.P."/>
            <person name="Bena G."/>
            <person name="Hauser L."/>
            <person name="Land M."/>
            <person name="Kyrpides N."/>
            <person name="Bruce D."/>
            <person name="Chain P."/>
            <person name="Copeland A."/>
            <person name="Pitluck S."/>
            <person name="Woyke T."/>
            <person name="Lizotte-Waniewski M."/>
            <person name="Bristow J."/>
            <person name="Riley M."/>
        </authorList>
    </citation>
    <scope>NUCLEOTIDE SEQUENCE [LARGE SCALE GENOMIC DNA]</scope>
    <source>
        <strain evidence="2">DSM 17167 / CIP 108236 / LMG 21445 / STM815</strain>
        <plasmid evidence="2">Plasmid pBPHY01</plasmid>
    </source>
</reference>
<organism evidence="1 2">
    <name type="scientific">Paraburkholderia phymatum (strain DSM 17167 / CIP 108236 / LMG 21445 / STM815)</name>
    <name type="common">Burkholderia phymatum</name>
    <dbReference type="NCBI Taxonomy" id="391038"/>
    <lineage>
        <taxon>Bacteria</taxon>
        <taxon>Pseudomonadati</taxon>
        <taxon>Pseudomonadota</taxon>
        <taxon>Betaproteobacteria</taxon>
        <taxon>Burkholderiales</taxon>
        <taxon>Burkholderiaceae</taxon>
        <taxon>Paraburkholderia</taxon>
    </lineage>
</organism>
<sequence length="153" mass="17632">MGVGDRLSLTGELASVTRRFAMPAEPATNHTERRIMAVTTWVVVADGSRARIFETLGLKLDLREIEDLVNVVPDRRTLTEKDREKFAKTVADYIEQGRLHQRYQRLRFAVEPKFLGMLHARLSEGTRHLIFEEINEDLSALDAREIQAHLQRH</sequence>
<dbReference type="AlphaFoldDB" id="B2JTK9"/>
<name>B2JTK9_PARP8</name>
<keyword evidence="1" id="KW-0614">Plasmid</keyword>
<protein>
    <recommendedName>
        <fullName evidence="3">Protein required for attachment to host cells</fullName>
    </recommendedName>
</protein>
<dbReference type="InterPro" id="IPR019291">
    <property type="entry name" value="Host_attachment_protein"/>
</dbReference>
<dbReference type="EMBL" id="CP001045">
    <property type="protein sequence ID" value="ACC75912.1"/>
    <property type="molecule type" value="Genomic_DNA"/>
</dbReference>
<evidence type="ECO:0000313" key="2">
    <source>
        <dbReference type="Proteomes" id="UP000001192"/>
    </source>
</evidence>
<proteinExistence type="predicted"/>
<dbReference type="HOGENOM" id="CLU_105864_1_1_4"/>
<dbReference type="Proteomes" id="UP000001192">
    <property type="component" value="Plasmid pBPHY01"/>
</dbReference>
<evidence type="ECO:0000313" key="1">
    <source>
        <dbReference type="EMBL" id="ACC75912.1"/>
    </source>
</evidence>
<keyword evidence="2" id="KW-1185">Reference proteome</keyword>
<evidence type="ECO:0008006" key="3">
    <source>
        <dbReference type="Google" id="ProtNLM"/>
    </source>
</evidence>
<gene>
    <name evidence="1" type="ordered locus">Bphy_6901</name>
</gene>
<dbReference type="KEGG" id="bph:Bphy_6901"/>
<accession>B2JTK9</accession>
<geneLocation type="plasmid" evidence="1 2">
    <name>pBPHY01</name>
</geneLocation>
<dbReference type="Pfam" id="PF10116">
    <property type="entry name" value="Host_attach"/>
    <property type="match status" value="1"/>
</dbReference>